<gene>
    <name evidence="1" type="ORF">METZ01_LOCUS1947</name>
</gene>
<dbReference type="Gene3D" id="3.40.50.1110">
    <property type="entry name" value="SGNH hydrolase"/>
    <property type="match status" value="1"/>
</dbReference>
<dbReference type="InterPro" id="IPR036514">
    <property type="entry name" value="SGNH_hydro_sf"/>
</dbReference>
<dbReference type="CDD" id="cd00229">
    <property type="entry name" value="SGNH_hydrolase"/>
    <property type="match status" value="1"/>
</dbReference>
<proteinExistence type="predicted"/>
<dbReference type="AlphaFoldDB" id="A0A381N663"/>
<name>A0A381N663_9ZZZZ</name>
<organism evidence="1">
    <name type="scientific">marine metagenome</name>
    <dbReference type="NCBI Taxonomy" id="408172"/>
    <lineage>
        <taxon>unclassified sequences</taxon>
        <taxon>metagenomes</taxon>
        <taxon>ecological metagenomes</taxon>
    </lineage>
</organism>
<dbReference type="SUPFAM" id="SSF52266">
    <property type="entry name" value="SGNH hydrolase"/>
    <property type="match status" value="1"/>
</dbReference>
<dbReference type="EMBL" id="UINC01000102">
    <property type="protein sequence ID" value="SUZ49093.1"/>
    <property type="molecule type" value="Genomic_DNA"/>
</dbReference>
<sequence>MNRVLLIFTFCILLNPILAQQQKTPIKILFVGNSFTFFWNMPQLVSAMAESQGVSINSYQSTVSGSSLEQHWKGEKGSLTRKKIDENNWDYVVLSDHSLKTIDAPEKFREYGKKFIDLVRSKGAEPIFMITWSYKDNPSMQKIISKEYIKLANDFNVKVFPVGPIWDAIRKDNSNIDLYFDNKHPSSAGSYLIALIITKSLTGKSLKDIPKRLFKIDEKGEKFYLSFVSSSNSKYLKEFVDKSIK</sequence>
<evidence type="ECO:0000313" key="1">
    <source>
        <dbReference type="EMBL" id="SUZ49093.1"/>
    </source>
</evidence>
<evidence type="ECO:0008006" key="2">
    <source>
        <dbReference type="Google" id="ProtNLM"/>
    </source>
</evidence>
<accession>A0A381N663</accession>
<protein>
    <recommendedName>
        <fullName evidence="2">SGNH hydrolase-type esterase domain-containing protein</fullName>
    </recommendedName>
</protein>
<reference evidence="1" key="1">
    <citation type="submission" date="2018-05" db="EMBL/GenBank/DDBJ databases">
        <authorList>
            <person name="Lanie J.A."/>
            <person name="Ng W.-L."/>
            <person name="Kazmierczak K.M."/>
            <person name="Andrzejewski T.M."/>
            <person name="Davidsen T.M."/>
            <person name="Wayne K.J."/>
            <person name="Tettelin H."/>
            <person name="Glass J.I."/>
            <person name="Rusch D."/>
            <person name="Podicherti R."/>
            <person name="Tsui H.-C.T."/>
            <person name="Winkler M.E."/>
        </authorList>
    </citation>
    <scope>NUCLEOTIDE SEQUENCE</scope>
</reference>